<dbReference type="Gene3D" id="3.30.1330.10">
    <property type="entry name" value="PurM-like, N-terminal domain"/>
    <property type="match status" value="2"/>
</dbReference>
<name>A0A7X2T2X2_9FIRM</name>
<evidence type="ECO:0000256" key="6">
    <source>
        <dbReference type="ARBA" id="ARBA00022842"/>
    </source>
</evidence>
<dbReference type="InterPro" id="IPR010918">
    <property type="entry name" value="PurM-like_C_dom"/>
</dbReference>
<dbReference type="InterPro" id="IPR010141">
    <property type="entry name" value="FGAM_synthase"/>
</dbReference>
<dbReference type="PANTHER" id="PTHR10099">
    <property type="entry name" value="PHOSPHORIBOSYLFORMYLGLYCINAMIDINE SYNTHASE"/>
    <property type="match status" value="1"/>
</dbReference>
<keyword evidence="3" id="KW-0547">Nucleotide-binding</keyword>
<evidence type="ECO:0000259" key="7">
    <source>
        <dbReference type="Pfam" id="PF02769"/>
    </source>
</evidence>
<dbReference type="SUPFAM" id="SSF109736">
    <property type="entry name" value="FGAM synthase PurL, linker domain"/>
    <property type="match status" value="1"/>
</dbReference>
<dbReference type="FunFam" id="3.30.1330.10:FF:000013">
    <property type="entry name" value="Phosphoribosylformylglycinamidine synthase"/>
    <property type="match status" value="1"/>
</dbReference>
<dbReference type="AlphaFoldDB" id="A0A7X2T2X2"/>
<accession>A0A7X2T2X2</accession>
<dbReference type="Pfam" id="PF18072">
    <property type="entry name" value="FGAR-AT_linker"/>
    <property type="match status" value="1"/>
</dbReference>
<dbReference type="GO" id="GO:0004642">
    <property type="term" value="F:phosphoribosylformylglycinamidine synthase activity"/>
    <property type="evidence" value="ECO:0007669"/>
    <property type="project" value="UniProtKB-EC"/>
</dbReference>
<keyword evidence="4" id="KW-0658">Purine biosynthesis</keyword>
<evidence type="ECO:0000256" key="2">
    <source>
        <dbReference type="ARBA" id="ARBA00022723"/>
    </source>
</evidence>
<dbReference type="PROSITE" id="PS51273">
    <property type="entry name" value="GATASE_TYPE_1"/>
    <property type="match status" value="1"/>
</dbReference>
<evidence type="ECO:0000259" key="8">
    <source>
        <dbReference type="Pfam" id="PF18072"/>
    </source>
</evidence>
<feature type="domain" description="Phosphoribosylformylglycinamidine synthase linker" evidence="8">
    <location>
        <begin position="176"/>
        <end position="223"/>
    </location>
</feature>
<dbReference type="SUPFAM" id="SSF56042">
    <property type="entry name" value="PurM C-terminal domain-like"/>
    <property type="match status" value="2"/>
</dbReference>
<dbReference type="EC" id="6.3.5.3" evidence="9"/>
<reference evidence="9 10" key="1">
    <citation type="submission" date="2019-08" db="EMBL/GenBank/DDBJ databases">
        <title>In-depth cultivation of the pig gut microbiome towards novel bacterial diversity and tailored functional studies.</title>
        <authorList>
            <person name="Wylensek D."/>
            <person name="Hitch T.C.A."/>
            <person name="Clavel T."/>
        </authorList>
    </citation>
    <scope>NUCLEOTIDE SEQUENCE [LARGE SCALE GENOMIC DNA]</scope>
    <source>
        <strain evidence="9 10">LKV-178-WT-2G</strain>
    </source>
</reference>
<dbReference type="InterPro" id="IPR029062">
    <property type="entry name" value="Class_I_gatase-like"/>
</dbReference>
<dbReference type="InterPro" id="IPR036676">
    <property type="entry name" value="PurM-like_C_sf"/>
</dbReference>
<dbReference type="Pfam" id="PF02769">
    <property type="entry name" value="AIRS_C"/>
    <property type="match status" value="1"/>
</dbReference>
<dbReference type="InterPro" id="IPR036921">
    <property type="entry name" value="PurM-like_N_sf"/>
</dbReference>
<dbReference type="Pfam" id="PF13507">
    <property type="entry name" value="GATase_5"/>
    <property type="match status" value="1"/>
</dbReference>
<dbReference type="GO" id="GO:0005524">
    <property type="term" value="F:ATP binding"/>
    <property type="evidence" value="ECO:0007669"/>
    <property type="project" value="UniProtKB-KW"/>
</dbReference>
<dbReference type="CDD" id="cd02204">
    <property type="entry name" value="PurL_repeat2"/>
    <property type="match status" value="1"/>
</dbReference>
<keyword evidence="1 9" id="KW-0436">Ligase</keyword>
<dbReference type="RefSeq" id="WP_154459416.1">
    <property type="nucleotide sequence ID" value="NZ_VUMM01000002.1"/>
</dbReference>
<feature type="domain" description="PurM-like C-terminal" evidence="7">
    <location>
        <begin position="435"/>
        <end position="585"/>
    </location>
</feature>
<dbReference type="PANTHER" id="PTHR10099:SF1">
    <property type="entry name" value="PHOSPHORIBOSYLFORMYLGLYCINAMIDINE SYNTHASE"/>
    <property type="match status" value="1"/>
</dbReference>
<protein>
    <submittedName>
        <fullName evidence="9">Phosphoribosylformylglycinamidine synthase</fullName>
        <ecNumber evidence="9">6.3.5.3</ecNumber>
    </submittedName>
</protein>
<dbReference type="Gene3D" id="3.90.650.10">
    <property type="entry name" value="PurM-like C-terminal domain"/>
    <property type="match status" value="2"/>
</dbReference>
<evidence type="ECO:0000256" key="1">
    <source>
        <dbReference type="ARBA" id="ARBA00022598"/>
    </source>
</evidence>
<proteinExistence type="predicted"/>
<organism evidence="9 10">
    <name type="scientific">Floccifex porci</name>
    <dbReference type="NCBI Taxonomy" id="2606629"/>
    <lineage>
        <taxon>Bacteria</taxon>
        <taxon>Bacillati</taxon>
        <taxon>Bacillota</taxon>
        <taxon>Erysipelotrichia</taxon>
        <taxon>Erysipelotrichales</taxon>
        <taxon>Erysipelotrichaceae</taxon>
        <taxon>Floccifex</taxon>
    </lineage>
</organism>
<dbReference type="InterPro" id="IPR041609">
    <property type="entry name" value="PurL_linker"/>
</dbReference>
<evidence type="ECO:0000313" key="9">
    <source>
        <dbReference type="EMBL" id="MSS00949.1"/>
    </source>
</evidence>
<dbReference type="GO" id="GO:0005737">
    <property type="term" value="C:cytoplasm"/>
    <property type="evidence" value="ECO:0007669"/>
    <property type="project" value="TreeGrafter"/>
</dbReference>
<evidence type="ECO:0000313" key="10">
    <source>
        <dbReference type="Proteomes" id="UP000470082"/>
    </source>
</evidence>
<evidence type="ECO:0000256" key="3">
    <source>
        <dbReference type="ARBA" id="ARBA00022741"/>
    </source>
</evidence>
<dbReference type="SUPFAM" id="SSF52317">
    <property type="entry name" value="Class I glutamine amidotransferase-like"/>
    <property type="match status" value="1"/>
</dbReference>
<comment type="caution">
    <text evidence="9">The sequence shown here is derived from an EMBL/GenBank/DDBJ whole genome shotgun (WGS) entry which is preliminary data.</text>
</comment>
<keyword evidence="6" id="KW-0460">Magnesium</keyword>
<dbReference type="Proteomes" id="UP000470082">
    <property type="component" value="Unassembled WGS sequence"/>
</dbReference>
<dbReference type="CDD" id="cd02203">
    <property type="entry name" value="PurL_repeat1"/>
    <property type="match status" value="1"/>
</dbReference>
<gene>
    <name evidence="9" type="ORF">FYJ50_02245</name>
</gene>
<keyword evidence="5" id="KW-0067">ATP-binding</keyword>
<keyword evidence="10" id="KW-1185">Reference proteome</keyword>
<evidence type="ECO:0000256" key="4">
    <source>
        <dbReference type="ARBA" id="ARBA00022755"/>
    </source>
</evidence>
<dbReference type="GO" id="GO:0046872">
    <property type="term" value="F:metal ion binding"/>
    <property type="evidence" value="ECO:0007669"/>
    <property type="project" value="UniProtKB-KW"/>
</dbReference>
<dbReference type="GO" id="GO:0006164">
    <property type="term" value="P:purine nucleotide biosynthetic process"/>
    <property type="evidence" value="ECO:0007669"/>
    <property type="project" value="UniProtKB-KW"/>
</dbReference>
<evidence type="ECO:0000256" key="5">
    <source>
        <dbReference type="ARBA" id="ARBA00022840"/>
    </source>
</evidence>
<dbReference type="SUPFAM" id="SSF55326">
    <property type="entry name" value="PurM N-terminal domain-like"/>
    <property type="match status" value="2"/>
</dbReference>
<sequence length="1230" mass="137216">MDTRIFVSKKEQFRVESDSLCNELKTSLSLDANLNLTLYNIYDIFNADETDIQLLKENVCSEVVTDTVFDAVDLKDKKYLAYEYLPGQYDQRADSAMQCLMLLNNKKTVRIHSGTLLVFEGKISDEQLSQVEHYIVNPVEARVKDLSVLEDDQNVDFEDVPVISGFIDKSKEELGELRNSLGLAMSFEDIVHVQKYFKEEEKRDCTMTEIRVLDTYWSDHCRHTTFETVLDSVDFKLDTLKEQLQESYNRYLELREKVHGNKKEQTLMDMATIAGKYLRKSGKVNNIEISDEINACSIEIKVDVNGVDEDWLLMFKNETHNHPTEIEPFGGASTCIGGAIRDPLSGRAYVYQAMRITGAGDITKPISQTMEHKLPQSKISKKAAHGYSSYGNQIGLATTFVEEIFDEGYVAKRMEVGAVVGAAPKSHVKREKPLPGDIIVMFGGATGRDGIGGATGSSKEHNETSLEKCSSEVQKGNALVERKLQRLFRNPACTRLIKKANDFGAGGVSVAVGELADGLDINLDAVPVKYLGLDGTELAISESQERMACVIEAKDFEEFKEIAFTENLDVIKVADVTDTNRLVMHFKGKTIVDMSRDFLNTNGVRQHQKVDVTESEYDEKPFEAKESTLLDVLQEDNVACQIGLSEMFDASIGKSTVLMPFGGFYQLTPEEGSVQKLPVHGFTNTCSLMTYGYDPHISKYSPYLGAAYSVVEALTRITALGADYKTCRLSNQEYFERVGSDSVKWGRPFEALLGLIDAQLAFETPSIGGKDSMSGTYKDIHVPPTVITFAVTHDKTDHIISASFKKPGNYVYLVKHNRLENNCPDYEQLKDNFEVVHDYMLQGKIVSASSVKFGGIGYAVAKMAFGNKLGVAIMSDEDIYGTNIGSLVVETTEVIHDPHFTMLGIVNDTKEIVINEEKVSIEEALDVWMKRYNDIYPVNVDRNNQVMVTPMTNESLPQSKVQIDKPVVVIPVFPGQNCEYDTTEKFERAGAQVHQVVFNNLTVENIKKSIDTLSKEIEKAQILMIVGGFSSGDEPDGSGKFIANVLRNEKIWNAIQKMRENDGLILGICNGFQALIKSGLLPYGDIEKLDENNPTLFRNDINRHVSHIARTRVTSNKSPWMQGIDTGSIHSIAMSHGEGKFVASEEVLKQLLENGQIATQYVNEMGIPTMDGLDNINGSSMAIEGIYSEDGKIFGKMGHSERYEKGLFKNIAGNKDQNIFENGVRYFTHK</sequence>
<dbReference type="NCBIfam" id="TIGR01857">
    <property type="entry name" value="FGAM-synthase"/>
    <property type="match status" value="1"/>
</dbReference>
<keyword evidence="2" id="KW-0479">Metal-binding</keyword>
<dbReference type="Gene3D" id="3.40.50.880">
    <property type="match status" value="1"/>
</dbReference>
<dbReference type="EMBL" id="VUMM01000002">
    <property type="protein sequence ID" value="MSS00949.1"/>
    <property type="molecule type" value="Genomic_DNA"/>
</dbReference>
<dbReference type="SMART" id="SM01211">
    <property type="entry name" value="GATase_5"/>
    <property type="match status" value="1"/>
</dbReference>